<gene>
    <name evidence="4" type="ORF">LQV63_23420</name>
</gene>
<organism evidence="4 5">
    <name type="scientific">Paenibacillus profundus</name>
    <dbReference type="NCBI Taxonomy" id="1173085"/>
    <lineage>
        <taxon>Bacteria</taxon>
        <taxon>Bacillati</taxon>
        <taxon>Bacillota</taxon>
        <taxon>Bacilli</taxon>
        <taxon>Bacillales</taxon>
        <taxon>Paenibacillaceae</taxon>
        <taxon>Paenibacillus</taxon>
    </lineage>
</organism>
<dbReference type="InterPro" id="IPR001647">
    <property type="entry name" value="HTH_TetR"/>
</dbReference>
<dbReference type="PROSITE" id="PS50977">
    <property type="entry name" value="HTH_TETR_2"/>
    <property type="match status" value="1"/>
</dbReference>
<accession>A0ABS8YK21</accession>
<name>A0ABS8YK21_9BACL</name>
<evidence type="ECO:0000313" key="4">
    <source>
        <dbReference type="EMBL" id="MCE5172233.1"/>
    </source>
</evidence>
<dbReference type="InterPro" id="IPR009057">
    <property type="entry name" value="Homeodomain-like_sf"/>
</dbReference>
<evidence type="ECO:0000259" key="3">
    <source>
        <dbReference type="PROSITE" id="PS50977"/>
    </source>
</evidence>
<dbReference type="InterPro" id="IPR039532">
    <property type="entry name" value="TetR_C_Firmicutes"/>
</dbReference>
<dbReference type="Pfam" id="PF00440">
    <property type="entry name" value="TetR_N"/>
    <property type="match status" value="1"/>
</dbReference>
<dbReference type="Proteomes" id="UP001199916">
    <property type="component" value="Unassembled WGS sequence"/>
</dbReference>
<dbReference type="PANTHER" id="PTHR43479">
    <property type="entry name" value="ACREF/ENVCD OPERON REPRESSOR-RELATED"/>
    <property type="match status" value="1"/>
</dbReference>
<dbReference type="SUPFAM" id="SSF46689">
    <property type="entry name" value="Homeodomain-like"/>
    <property type="match status" value="1"/>
</dbReference>
<dbReference type="Gene3D" id="1.10.357.10">
    <property type="entry name" value="Tetracycline Repressor, domain 2"/>
    <property type="match status" value="1"/>
</dbReference>
<protein>
    <submittedName>
        <fullName evidence="4">TetR/AcrR family transcriptional regulator</fullName>
    </submittedName>
</protein>
<evidence type="ECO:0000256" key="1">
    <source>
        <dbReference type="ARBA" id="ARBA00023125"/>
    </source>
</evidence>
<reference evidence="4 5" key="1">
    <citation type="submission" date="2021-11" db="EMBL/GenBank/DDBJ databases">
        <title>Draft genome sequence of Paenibacillus profundus YoMME, a new Gram-positive bacteria with exoelectrogenic properties.</title>
        <authorList>
            <person name="Hubenova Y."/>
            <person name="Hubenova E."/>
            <person name="Manasiev Y."/>
            <person name="Peykov S."/>
            <person name="Mitov M."/>
        </authorList>
    </citation>
    <scope>NUCLEOTIDE SEQUENCE [LARGE SCALE GENOMIC DNA]</scope>
    <source>
        <strain evidence="4 5">YoMME</strain>
    </source>
</reference>
<dbReference type="RefSeq" id="WP_233698470.1">
    <property type="nucleotide sequence ID" value="NZ_JAJNBZ010000026.1"/>
</dbReference>
<feature type="DNA-binding region" description="H-T-H motif" evidence="2">
    <location>
        <begin position="32"/>
        <end position="51"/>
    </location>
</feature>
<dbReference type="EMBL" id="JAJNBZ010000026">
    <property type="protein sequence ID" value="MCE5172233.1"/>
    <property type="molecule type" value="Genomic_DNA"/>
</dbReference>
<proteinExistence type="predicted"/>
<dbReference type="InterPro" id="IPR050624">
    <property type="entry name" value="HTH-type_Tx_Regulator"/>
</dbReference>
<sequence length="186" mass="21535">MSKVDRRILKTREAVTSAFIELMSEKKFEDITIQNISDRANMNRGTIYLHYVDKYDLLDKCIAAQLEELLEVCSASDQEQGSIELMDSFLPVFQYFERNYLFYSTMLVNQGTSYFHERFLHVILQGLHEEVKIDGAINKGLNKDIVIPFVGSAFVGLVEWWIKEGMPFPPQLMAEHVKILLGRHLL</sequence>
<evidence type="ECO:0000256" key="2">
    <source>
        <dbReference type="PROSITE-ProRule" id="PRU00335"/>
    </source>
</evidence>
<keyword evidence="1 2" id="KW-0238">DNA-binding</keyword>
<keyword evidence="5" id="KW-1185">Reference proteome</keyword>
<feature type="domain" description="HTH tetR-type" evidence="3">
    <location>
        <begin position="9"/>
        <end position="69"/>
    </location>
</feature>
<dbReference type="Pfam" id="PF14278">
    <property type="entry name" value="TetR_C_8"/>
    <property type="match status" value="1"/>
</dbReference>
<comment type="caution">
    <text evidence="4">The sequence shown here is derived from an EMBL/GenBank/DDBJ whole genome shotgun (WGS) entry which is preliminary data.</text>
</comment>
<dbReference type="PANTHER" id="PTHR43479:SF23">
    <property type="entry name" value="HTH TETR-TYPE DOMAIN-CONTAINING PROTEIN"/>
    <property type="match status" value="1"/>
</dbReference>
<evidence type="ECO:0000313" key="5">
    <source>
        <dbReference type="Proteomes" id="UP001199916"/>
    </source>
</evidence>